<dbReference type="Pfam" id="PF00999">
    <property type="entry name" value="Na_H_Exchanger"/>
    <property type="match status" value="1"/>
</dbReference>
<dbReference type="Gene3D" id="6.10.140.1330">
    <property type="match status" value="1"/>
</dbReference>
<dbReference type="GO" id="GO:0051453">
    <property type="term" value="P:regulation of intracellular pH"/>
    <property type="evidence" value="ECO:0007669"/>
    <property type="project" value="TreeGrafter"/>
</dbReference>
<dbReference type="PANTHER" id="PTHR10110">
    <property type="entry name" value="SODIUM/HYDROGEN EXCHANGER"/>
    <property type="match status" value="1"/>
</dbReference>
<dbReference type="InterPro" id="IPR006153">
    <property type="entry name" value="Cation/H_exchanger_TM"/>
</dbReference>
<keyword evidence="2" id="KW-0813">Transport</keyword>
<keyword evidence="6" id="KW-0915">Sodium</keyword>
<evidence type="ECO:0000256" key="8">
    <source>
        <dbReference type="ARBA" id="ARBA00023136"/>
    </source>
</evidence>
<organism evidence="12 13">
    <name type="scientific">Aureimonas jatrophae</name>
    <dbReference type="NCBI Taxonomy" id="1166073"/>
    <lineage>
        <taxon>Bacteria</taxon>
        <taxon>Pseudomonadati</taxon>
        <taxon>Pseudomonadota</taxon>
        <taxon>Alphaproteobacteria</taxon>
        <taxon>Hyphomicrobiales</taxon>
        <taxon>Aurantimonadaceae</taxon>
        <taxon>Aureimonas</taxon>
    </lineage>
</organism>
<name>A0A1H0LAG0_9HYPH</name>
<dbReference type="GO" id="GO:0015386">
    <property type="term" value="F:potassium:proton antiporter activity"/>
    <property type="evidence" value="ECO:0007669"/>
    <property type="project" value="TreeGrafter"/>
</dbReference>
<proteinExistence type="predicted"/>
<dbReference type="OrthoDB" id="9809206at2"/>
<dbReference type="PANTHER" id="PTHR10110:SF86">
    <property type="entry name" value="SODIUM_HYDROGEN EXCHANGER 7"/>
    <property type="match status" value="1"/>
</dbReference>
<evidence type="ECO:0000256" key="7">
    <source>
        <dbReference type="ARBA" id="ARBA00023065"/>
    </source>
</evidence>
<dbReference type="RefSeq" id="WP_090676021.1">
    <property type="nucleotide sequence ID" value="NZ_FNIT01000009.1"/>
</dbReference>
<evidence type="ECO:0000256" key="3">
    <source>
        <dbReference type="ARBA" id="ARBA00022475"/>
    </source>
</evidence>
<dbReference type="EMBL" id="FNIT01000009">
    <property type="protein sequence ID" value="SDO65056.1"/>
    <property type="molecule type" value="Genomic_DNA"/>
</dbReference>
<evidence type="ECO:0000256" key="1">
    <source>
        <dbReference type="ARBA" id="ARBA00004651"/>
    </source>
</evidence>
<sequence length="505" mass="54365">MHVFESLLALLFGATLLSMLARRLHVPYPTLLALGGALLAFLPSGPRLELPPDLILALFVAPVLSDAAYDSSLRDLKRNWVEVSSLVLVAVGLTTLVVALVVRIALPDMPWGAAIALGALLAPPDAVAALAILRAVAPPYRLRVILEGESLLNDASSLLIYRLGIGAVAAGSFSWGEALPAFALVFVGSAVAGFLFAQVTRRLIGRMTDGPSATIFQFVVTFGAWLGAERLGLSGVVTVVVFAITAARGTQYAMRARLRVASFAVWETVTVVLNVLAFTLIGLELRPILETLTSAEQERYIGLSLLLLVVVILVRLAWVVAHHGLRQLRPAAADETRVGVGASLVVGWSGMRGIVTLAAAIALPADFPYRDFMQLAAFVVVLGTLLIQGLTLGPLLRLLRLPEDRTVDNELRRARKTVIKAGLAELDGDTSPAARRIADEYAEALSHAMEGADLRERPENHVRLRMVDAARREIGALRDNGTIGDEAYRRVEEELDWLEMSARPL</sequence>
<evidence type="ECO:0000256" key="10">
    <source>
        <dbReference type="SAM" id="Phobius"/>
    </source>
</evidence>
<comment type="subcellular location">
    <subcellularLocation>
        <location evidence="1">Cell membrane</location>
        <topology evidence="1">Multi-pass membrane protein</topology>
    </subcellularLocation>
</comment>
<feature type="domain" description="Cation/H+ exchanger transmembrane" evidence="11">
    <location>
        <begin position="14"/>
        <end position="397"/>
    </location>
</feature>
<keyword evidence="7" id="KW-0406">Ion transport</keyword>
<feature type="transmembrane region" description="Helical" evidence="10">
    <location>
        <begin position="260"/>
        <end position="281"/>
    </location>
</feature>
<dbReference type="Proteomes" id="UP000198793">
    <property type="component" value="Unassembled WGS sequence"/>
</dbReference>
<feature type="transmembrane region" description="Helical" evidence="10">
    <location>
        <begin position="375"/>
        <end position="396"/>
    </location>
</feature>
<gene>
    <name evidence="12" type="ORF">SAMN05192530_109107</name>
</gene>
<dbReference type="InterPro" id="IPR018422">
    <property type="entry name" value="Cation/H_exchanger_CPA1"/>
</dbReference>
<keyword evidence="3" id="KW-1003">Cell membrane</keyword>
<keyword evidence="13" id="KW-1185">Reference proteome</keyword>
<evidence type="ECO:0000256" key="2">
    <source>
        <dbReference type="ARBA" id="ARBA00022448"/>
    </source>
</evidence>
<dbReference type="GO" id="GO:0098719">
    <property type="term" value="P:sodium ion import across plasma membrane"/>
    <property type="evidence" value="ECO:0007669"/>
    <property type="project" value="TreeGrafter"/>
</dbReference>
<keyword evidence="5 10" id="KW-1133">Transmembrane helix</keyword>
<keyword evidence="4 10" id="KW-0812">Transmembrane</keyword>
<evidence type="ECO:0000256" key="4">
    <source>
        <dbReference type="ARBA" id="ARBA00022692"/>
    </source>
</evidence>
<evidence type="ECO:0000256" key="9">
    <source>
        <dbReference type="ARBA" id="ARBA00023201"/>
    </source>
</evidence>
<feature type="transmembrane region" description="Helical" evidence="10">
    <location>
        <begin position="301"/>
        <end position="321"/>
    </location>
</feature>
<accession>A0A1H0LAG0</accession>
<feature type="transmembrane region" description="Helical" evidence="10">
    <location>
        <begin position="181"/>
        <end position="200"/>
    </location>
</feature>
<keyword evidence="9" id="KW-0739">Sodium transport</keyword>
<evidence type="ECO:0000259" key="11">
    <source>
        <dbReference type="Pfam" id="PF00999"/>
    </source>
</evidence>
<evidence type="ECO:0000256" key="5">
    <source>
        <dbReference type="ARBA" id="ARBA00022989"/>
    </source>
</evidence>
<reference evidence="12 13" key="1">
    <citation type="submission" date="2016-10" db="EMBL/GenBank/DDBJ databases">
        <authorList>
            <person name="de Groot N.N."/>
        </authorList>
    </citation>
    <scope>NUCLEOTIDE SEQUENCE [LARGE SCALE GENOMIC DNA]</scope>
    <source>
        <strain evidence="13">L7-484,KACC 16230,DSM 25025</strain>
    </source>
</reference>
<evidence type="ECO:0000256" key="6">
    <source>
        <dbReference type="ARBA" id="ARBA00023053"/>
    </source>
</evidence>
<dbReference type="AlphaFoldDB" id="A0A1H0LAG0"/>
<feature type="transmembrane region" description="Helical" evidence="10">
    <location>
        <begin position="112"/>
        <end position="137"/>
    </location>
</feature>
<dbReference type="GO" id="GO:0015385">
    <property type="term" value="F:sodium:proton antiporter activity"/>
    <property type="evidence" value="ECO:0007669"/>
    <property type="project" value="InterPro"/>
</dbReference>
<feature type="transmembrane region" description="Helical" evidence="10">
    <location>
        <begin position="342"/>
        <end position="363"/>
    </location>
</feature>
<evidence type="ECO:0000313" key="12">
    <source>
        <dbReference type="EMBL" id="SDO65056.1"/>
    </source>
</evidence>
<keyword evidence="8 10" id="KW-0472">Membrane</keyword>
<evidence type="ECO:0000313" key="13">
    <source>
        <dbReference type="Proteomes" id="UP000198793"/>
    </source>
</evidence>
<protein>
    <submittedName>
        <fullName evidence="12">Sodium/proton antiporter, CPA1 family</fullName>
    </submittedName>
</protein>
<dbReference type="GO" id="GO:0005886">
    <property type="term" value="C:plasma membrane"/>
    <property type="evidence" value="ECO:0007669"/>
    <property type="project" value="UniProtKB-SubCell"/>
</dbReference>
<feature type="transmembrane region" description="Helical" evidence="10">
    <location>
        <begin position="231"/>
        <end position="248"/>
    </location>
</feature>
<dbReference type="STRING" id="1166073.SAMN05192530_109107"/>
<feature type="transmembrane region" description="Helical" evidence="10">
    <location>
        <begin position="85"/>
        <end position="106"/>
    </location>
</feature>